<proteinExistence type="predicted"/>
<dbReference type="EMBL" id="OY882871">
    <property type="protein sequence ID" value="CAK6436204.1"/>
    <property type="molecule type" value="Genomic_DNA"/>
</dbReference>
<dbReference type="Proteomes" id="UP001314169">
    <property type="component" value="Chromosome 14"/>
</dbReference>
<evidence type="ECO:0000313" key="3">
    <source>
        <dbReference type="Proteomes" id="UP001314169"/>
    </source>
</evidence>
<sequence length="100" mass="10584">MQGPHLGEESEVPSSHTSQRGQGLSTLAVPRPPITSSLFLAAGEVAREDTESLASGEETEAGLLPCESGSPATQWAARQALFLYLLSATTRLRLMAIVTF</sequence>
<reference evidence="2" key="1">
    <citation type="submission" date="2023-12" db="EMBL/GenBank/DDBJ databases">
        <authorList>
            <person name="Brown T."/>
        </authorList>
    </citation>
    <scope>NUCLEOTIDE SEQUENCE</scope>
</reference>
<protein>
    <submittedName>
        <fullName evidence="2">Uncharacterized protein</fullName>
    </submittedName>
</protein>
<evidence type="ECO:0000256" key="1">
    <source>
        <dbReference type="SAM" id="MobiDB-lite"/>
    </source>
</evidence>
<feature type="region of interest" description="Disordered" evidence="1">
    <location>
        <begin position="1"/>
        <end position="30"/>
    </location>
</feature>
<organism evidence="2 3">
    <name type="scientific">Pipistrellus nathusii</name>
    <name type="common">Nathusius' pipistrelle</name>
    <dbReference type="NCBI Taxonomy" id="59473"/>
    <lineage>
        <taxon>Eukaryota</taxon>
        <taxon>Metazoa</taxon>
        <taxon>Chordata</taxon>
        <taxon>Craniata</taxon>
        <taxon>Vertebrata</taxon>
        <taxon>Euteleostomi</taxon>
        <taxon>Mammalia</taxon>
        <taxon>Eutheria</taxon>
        <taxon>Laurasiatheria</taxon>
        <taxon>Chiroptera</taxon>
        <taxon>Yangochiroptera</taxon>
        <taxon>Vespertilionidae</taxon>
        <taxon>Pipistrellus</taxon>
    </lineage>
</organism>
<name>A0ABN9ZD04_PIPNA</name>
<feature type="compositionally biased region" description="Polar residues" evidence="1">
    <location>
        <begin position="12"/>
        <end position="25"/>
    </location>
</feature>
<evidence type="ECO:0000313" key="2">
    <source>
        <dbReference type="EMBL" id="CAK6436204.1"/>
    </source>
</evidence>
<accession>A0ABN9ZD04</accession>
<gene>
    <name evidence="2" type="ORF">MPIPNATIZW_LOCUS4510</name>
</gene>
<feature type="region of interest" description="Disordered" evidence="1">
    <location>
        <begin position="49"/>
        <end position="69"/>
    </location>
</feature>
<keyword evidence="3" id="KW-1185">Reference proteome</keyword>